<feature type="compositionally biased region" description="Basic and acidic residues" evidence="1">
    <location>
        <begin position="1"/>
        <end position="14"/>
    </location>
</feature>
<protein>
    <submittedName>
        <fullName evidence="2">Uncharacterized protein</fullName>
    </submittedName>
</protein>
<dbReference type="Proteomes" id="UP000729402">
    <property type="component" value="Unassembled WGS sequence"/>
</dbReference>
<gene>
    <name evidence="2" type="ORF">GUJ93_ZPchr0004g38849</name>
</gene>
<feature type="compositionally biased region" description="Pro residues" evidence="1">
    <location>
        <begin position="47"/>
        <end position="61"/>
    </location>
</feature>
<evidence type="ECO:0000313" key="2">
    <source>
        <dbReference type="EMBL" id="KAG8064423.1"/>
    </source>
</evidence>
<proteinExistence type="predicted"/>
<name>A0A8J5S594_ZIZPA</name>
<accession>A0A8J5S594</accession>
<reference evidence="2" key="2">
    <citation type="submission" date="2021-02" db="EMBL/GenBank/DDBJ databases">
        <authorList>
            <person name="Kimball J.A."/>
            <person name="Haas M.W."/>
            <person name="Macchietto M."/>
            <person name="Kono T."/>
            <person name="Duquette J."/>
            <person name="Shao M."/>
        </authorList>
    </citation>
    <scope>NUCLEOTIDE SEQUENCE</scope>
    <source>
        <tissue evidence="2">Fresh leaf tissue</tissue>
    </source>
</reference>
<comment type="caution">
    <text evidence="2">The sequence shown here is derived from an EMBL/GenBank/DDBJ whole genome shotgun (WGS) entry which is preliminary data.</text>
</comment>
<keyword evidence="3" id="KW-1185">Reference proteome</keyword>
<dbReference type="AlphaFoldDB" id="A0A8J5S594"/>
<reference evidence="2" key="1">
    <citation type="journal article" date="2021" name="bioRxiv">
        <title>Whole Genome Assembly and Annotation of Northern Wild Rice, Zizania palustris L., Supports a Whole Genome Duplication in the Zizania Genus.</title>
        <authorList>
            <person name="Haas M."/>
            <person name="Kono T."/>
            <person name="Macchietto M."/>
            <person name="Millas R."/>
            <person name="McGilp L."/>
            <person name="Shao M."/>
            <person name="Duquette J."/>
            <person name="Hirsch C.N."/>
            <person name="Kimball J."/>
        </authorList>
    </citation>
    <scope>NUCLEOTIDE SEQUENCE</scope>
    <source>
        <tissue evidence="2">Fresh leaf tissue</tissue>
    </source>
</reference>
<feature type="region of interest" description="Disordered" evidence="1">
    <location>
        <begin position="1"/>
        <end position="61"/>
    </location>
</feature>
<evidence type="ECO:0000313" key="3">
    <source>
        <dbReference type="Proteomes" id="UP000729402"/>
    </source>
</evidence>
<sequence length="92" mass="9971">MRGVHLDRENREGENESVASLSHQSTTTQYILRRPPSAVRRPHLPANFPPSPHTAPVPSPPLISSLLSSRSCSWPCRRAAISGSSSEGSSKN</sequence>
<dbReference type="EMBL" id="JAAALK010000285">
    <property type="protein sequence ID" value="KAG8064423.1"/>
    <property type="molecule type" value="Genomic_DNA"/>
</dbReference>
<evidence type="ECO:0000256" key="1">
    <source>
        <dbReference type="SAM" id="MobiDB-lite"/>
    </source>
</evidence>
<organism evidence="2 3">
    <name type="scientific">Zizania palustris</name>
    <name type="common">Northern wild rice</name>
    <dbReference type="NCBI Taxonomy" id="103762"/>
    <lineage>
        <taxon>Eukaryota</taxon>
        <taxon>Viridiplantae</taxon>
        <taxon>Streptophyta</taxon>
        <taxon>Embryophyta</taxon>
        <taxon>Tracheophyta</taxon>
        <taxon>Spermatophyta</taxon>
        <taxon>Magnoliopsida</taxon>
        <taxon>Liliopsida</taxon>
        <taxon>Poales</taxon>
        <taxon>Poaceae</taxon>
        <taxon>BOP clade</taxon>
        <taxon>Oryzoideae</taxon>
        <taxon>Oryzeae</taxon>
        <taxon>Zizaniinae</taxon>
        <taxon>Zizania</taxon>
    </lineage>
</organism>
<feature type="compositionally biased region" description="Polar residues" evidence="1">
    <location>
        <begin position="17"/>
        <end position="30"/>
    </location>
</feature>